<dbReference type="InterPro" id="IPR036864">
    <property type="entry name" value="Zn2-C6_fun-type_DNA-bd_sf"/>
</dbReference>
<protein>
    <recommendedName>
        <fullName evidence="8">Zn(2)-C6 fungal-type domain-containing protein</fullName>
    </recommendedName>
</protein>
<dbReference type="SUPFAM" id="SSF57701">
    <property type="entry name" value="Zn2/Cys6 DNA-binding domain"/>
    <property type="match status" value="1"/>
</dbReference>
<dbReference type="SMART" id="SM00906">
    <property type="entry name" value="Fungal_trans"/>
    <property type="match status" value="1"/>
</dbReference>
<reference evidence="10" key="1">
    <citation type="journal article" date="2012" name="Nat. Genet.">
        <title>Lifestyle transitions in plant pathogenic Colletotrichum fungi deciphered by genome and transcriptome analyses.</title>
        <authorList>
            <person name="O'Connell R.J."/>
            <person name="Thon M.R."/>
            <person name="Hacquard S."/>
            <person name="Amyotte S.G."/>
            <person name="Kleemann J."/>
            <person name="Torres M.F."/>
            <person name="Damm U."/>
            <person name="Buiate E.A."/>
            <person name="Epstein L."/>
            <person name="Alkan N."/>
            <person name="Altmueller J."/>
            <person name="Alvarado-Balderrama L."/>
            <person name="Bauser C.A."/>
            <person name="Becker C."/>
            <person name="Birren B.W."/>
            <person name="Chen Z."/>
            <person name="Choi J."/>
            <person name="Crouch J.A."/>
            <person name="Duvick J.P."/>
            <person name="Farman M.A."/>
            <person name="Gan P."/>
            <person name="Heiman D."/>
            <person name="Henrissat B."/>
            <person name="Howard R.J."/>
            <person name="Kabbage M."/>
            <person name="Koch C."/>
            <person name="Kracher B."/>
            <person name="Kubo Y."/>
            <person name="Law A.D."/>
            <person name="Lebrun M.-H."/>
            <person name="Lee Y.-H."/>
            <person name="Miyara I."/>
            <person name="Moore N."/>
            <person name="Neumann U."/>
            <person name="Nordstroem K."/>
            <person name="Panaccione D.G."/>
            <person name="Panstruga R."/>
            <person name="Place M."/>
            <person name="Proctor R.H."/>
            <person name="Prusky D."/>
            <person name="Rech G."/>
            <person name="Reinhardt R."/>
            <person name="Rollins J.A."/>
            <person name="Rounsley S."/>
            <person name="Schardl C.L."/>
            <person name="Schwartz D.C."/>
            <person name="Shenoy N."/>
            <person name="Shirasu K."/>
            <person name="Sikhakolli U.R."/>
            <person name="Stueber K."/>
            <person name="Sukno S.A."/>
            <person name="Sweigard J.A."/>
            <person name="Takano Y."/>
            <person name="Takahara H."/>
            <person name="Trail F."/>
            <person name="van der Does H.C."/>
            <person name="Voll L.M."/>
            <person name="Will I."/>
            <person name="Young S."/>
            <person name="Zeng Q."/>
            <person name="Zhang J."/>
            <person name="Zhou S."/>
            <person name="Dickman M.B."/>
            <person name="Schulze-Lefert P."/>
            <person name="Ver Loren van Themaat E."/>
            <person name="Ma L.-J."/>
            <person name="Vaillancourt L.J."/>
        </authorList>
    </citation>
    <scope>NUCLEOTIDE SEQUENCE [LARGE SCALE GENOMIC DNA]</scope>
    <source>
        <strain evidence="10">IMI 349063</strain>
    </source>
</reference>
<evidence type="ECO:0000256" key="3">
    <source>
        <dbReference type="ARBA" id="ARBA00023015"/>
    </source>
</evidence>
<dbReference type="Pfam" id="PF04082">
    <property type="entry name" value="Fungal_trans"/>
    <property type="match status" value="1"/>
</dbReference>
<accession>H1UZ77</accession>
<feature type="domain" description="Zn(2)-C6 fungal-type" evidence="8">
    <location>
        <begin position="28"/>
        <end position="57"/>
    </location>
</feature>
<evidence type="ECO:0000256" key="2">
    <source>
        <dbReference type="ARBA" id="ARBA00022723"/>
    </source>
</evidence>
<evidence type="ECO:0000256" key="7">
    <source>
        <dbReference type="SAM" id="MobiDB-lite"/>
    </source>
</evidence>
<dbReference type="EMBL" id="CACQ02000697">
    <property type="protein sequence ID" value="CCF33278.1"/>
    <property type="molecule type" value="Genomic_DNA"/>
</dbReference>
<organism evidence="9 10">
    <name type="scientific">Colletotrichum higginsianum (strain IMI 349063)</name>
    <name type="common">Crucifer anthracnose fungus</name>
    <dbReference type="NCBI Taxonomy" id="759273"/>
    <lineage>
        <taxon>Eukaryota</taxon>
        <taxon>Fungi</taxon>
        <taxon>Dikarya</taxon>
        <taxon>Ascomycota</taxon>
        <taxon>Pezizomycotina</taxon>
        <taxon>Sordariomycetes</taxon>
        <taxon>Hypocreomycetidae</taxon>
        <taxon>Glomerellales</taxon>
        <taxon>Glomerellaceae</taxon>
        <taxon>Colletotrichum</taxon>
        <taxon>Colletotrichum destructivum species complex</taxon>
    </lineage>
</organism>
<dbReference type="STRING" id="759273.H1UZ77"/>
<feature type="region of interest" description="Disordered" evidence="7">
    <location>
        <begin position="1"/>
        <end position="25"/>
    </location>
</feature>
<dbReference type="GO" id="GO:0008270">
    <property type="term" value="F:zinc ion binding"/>
    <property type="evidence" value="ECO:0007669"/>
    <property type="project" value="InterPro"/>
</dbReference>
<dbReference type="GO" id="GO:0000981">
    <property type="term" value="F:DNA-binding transcription factor activity, RNA polymerase II-specific"/>
    <property type="evidence" value="ECO:0007669"/>
    <property type="project" value="InterPro"/>
</dbReference>
<dbReference type="GO" id="GO:0045944">
    <property type="term" value="P:positive regulation of transcription by RNA polymerase II"/>
    <property type="evidence" value="ECO:0007669"/>
    <property type="project" value="TreeGrafter"/>
</dbReference>
<dbReference type="VEuPathDB" id="FungiDB:CH63R_00277"/>
<evidence type="ECO:0000256" key="1">
    <source>
        <dbReference type="ARBA" id="ARBA00004123"/>
    </source>
</evidence>
<comment type="subcellular location">
    <subcellularLocation>
        <location evidence="1">Nucleus</location>
    </subcellularLocation>
</comment>
<dbReference type="Gene3D" id="4.10.240.10">
    <property type="entry name" value="Zn(2)-C6 fungal-type DNA-binding domain"/>
    <property type="match status" value="1"/>
</dbReference>
<dbReference type="GO" id="GO:0005634">
    <property type="term" value="C:nucleus"/>
    <property type="evidence" value="ECO:0007669"/>
    <property type="project" value="UniProtKB-SubCell"/>
</dbReference>
<dbReference type="GO" id="GO:0043565">
    <property type="term" value="F:sequence-specific DNA binding"/>
    <property type="evidence" value="ECO:0007669"/>
    <property type="project" value="TreeGrafter"/>
</dbReference>
<dbReference type="VEuPathDB" id="FungiDB:CH63R_00126"/>
<dbReference type="HOGENOM" id="CLU_006926_0_0_1"/>
<evidence type="ECO:0000256" key="6">
    <source>
        <dbReference type="ARBA" id="ARBA00023242"/>
    </source>
</evidence>
<name>H1UZ77_COLHI</name>
<dbReference type="PROSITE" id="PS00463">
    <property type="entry name" value="ZN2_CY6_FUNGAL_1"/>
    <property type="match status" value="1"/>
</dbReference>
<evidence type="ECO:0000259" key="8">
    <source>
        <dbReference type="PROSITE" id="PS50048"/>
    </source>
</evidence>
<gene>
    <name evidence="9" type="ORF">CH063_05497</name>
</gene>
<proteinExistence type="predicted"/>
<dbReference type="CDD" id="cd12148">
    <property type="entry name" value="fungal_TF_MHR"/>
    <property type="match status" value="1"/>
</dbReference>
<keyword evidence="6" id="KW-0539">Nucleus</keyword>
<dbReference type="PROSITE" id="PS50048">
    <property type="entry name" value="ZN2_CY6_FUNGAL_2"/>
    <property type="match status" value="1"/>
</dbReference>
<dbReference type="Proteomes" id="UP000007174">
    <property type="component" value="Unassembled WGS sequence"/>
</dbReference>
<keyword evidence="2" id="KW-0479">Metal-binding</keyword>
<dbReference type="CDD" id="cd00067">
    <property type="entry name" value="GAL4"/>
    <property type="match status" value="1"/>
</dbReference>
<dbReference type="AlphaFoldDB" id="H1UZ77"/>
<dbReference type="VEuPathDB" id="FungiDB:CH63R_10080"/>
<feature type="compositionally biased region" description="Basic and acidic residues" evidence="7">
    <location>
        <begin position="1"/>
        <end position="17"/>
    </location>
</feature>
<evidence type="ECO:0000256" key="4">
    <source>
        <dbReference type="ARBA" id="ARBA00023125"/>
    </source>
</evidence>
<feature type="compositionally biased region" description="Pro residues" evidence="7">
    <location>
        <begin position="130"/>
        <end position="141"/>
    </location>
</feature>
<feature type="compositionally biased region" description="Polar residues" evidence="7">
    <location>
        <begin position="98"/>
        <end position="113"/>
    </location>
</feature>
<dbReference type="GO" id="GO:0006351">
    <property type="term" value="P:DNA-templated transcription"/>
    <property type="evidence" value="ECO:0007669"/>
    <property type="project" value="InterPro"/>
</dbReference>
<dbReference type="InterPro" id="IPR007219">
    <property type="entry name" value="XnlR_reg_dom"/>
</dbReference>
<feature type="region of interest" description="Disordered" evidence="7">
    <location>
        <begin position="83"/>
        <end position="144"/>
    </location>
</feature>
<evidence type="ECO:0000256" key="5">
    <source>
        <dbReference type="ARBA" id="ARBA00023163"/>
    </source>
</evidence>
<dbReference type="SMART" id="SM00066">
    <property type="entry name" value="GAL4"/>
    <property type="match status" value="1"/>
</dbReference>
<keyword evidence="4" id="KW-0238">DNA-binding</keyword>
<dbReference type="PANTHER" id="PTHR47540">
    <property type="entry name" value="THIAMINE REPRESSIBLE GENES REGULATORY PROTEIN THI5"/>
    <property type="match status" value="1"/>
</dbReference>
<evidence type="ECO:0000313" key="9">
    <source>
        <dbReference type="EMBL" id="CCF33278.1"/>
    </source>
</evidence>
<evidence type="ECO:0000313" key="10">
    <source>
        <dbReference type="Proteomes" id="UP000007174"/>
    </source>
</evidence>
<keyword evidence="3" id="KW-0805">Transcription regulation</keyword>
<sequence>MSFESDKRPSKRQRDPEPSADAARASTACEACRDRKIKCSGNHPCRYCARRRIPCTFREAVKKKLYAVEYVAHLEELAALVRGRGSKPSGNEPLGRRSPSQVVVNDGEISTQPIRVDDSNRSIQSESLPVPSPSPGKPPVPLGQIEEEDRDVNKHLESTPDLAGSINSSSLYFSHQIKSLKSGCPAGPRCGPSTRQQSPDWPENVYGIPPPKRGGESQDGDRHAVDLPGLQEAQELLDTVLNSLGNIQHLFEPRAFCDRLSEFYSTAVDKTDIWYVELLIVLAVGKLLRGKPGGDGTLPGTDLYQEAERHLPGMMTLRRQGTTAVEILGMMAFYLQCADLRDDAYVYAGMALRLAMSNGMASSSSYSGLRRSEKAHRCRLWWTIYKQERRLAAATGQPLTIQDASISTEYPGEAPGFVTPAAMIVNIELARITGQTMDAVYGTKGKAVDKYVESVRKILKQLQDVAKSIPSEYTLNLTRAPRLSRTAGTLYLMLHQAISDNHWVQCIVLATRPTLLHLARNRLDAAKSGTKNTVSMWELDQISSSCVEAASCSLEVLDAMKEQRIIANFGFFDLDAAFSAAFVFVLVDSIHVRASHPSSIVQIRKASEVLEHLASQGNIAAQKRRADIIQMCNHLGVSFNEDTNERADRSPMEIDGVRVNEAGTDDADGRTQHQHDEDGHLITVRGRDQDLHRVEDTVPQQELPSSSQFDWAQAAATLLDHSLADTQDQQQSMAAALSFGEGGNEMLGSLYPEDFSLTGVVETDWAEFARQLASQNELGG</sequence>
<dbReference type="PANTHER" id="PTHR47540:SF6">
    <property type="entry name" value="ZN(II)2CYS6 TRANSCRIPTION FACTOR (EUROFUNG)"/>
    <property type="match status" value="1"/>
</dbReference>
<dbReference type="InterPro" id="IPR051711">
    <property type="entry name" value="Stress_Response_Reg"/>
</dbReference>
<dbReference type="InterPro" id="IPR001138">
    <property type="entry name" value="Zn2Cys6_DnaBD"/>
</dbReference>
<dbReference type="eggNOG" id="ENOG502QTA0">
    <property type="taxonomic scope" value="Eukaryota"/>
</dbReference>
<dbReference type="Pfam" id="PF00172">
    <property type="entry name" value="Zn_clus"/>
    <property type="match status" value="1"/>
</dbReference>
<keyword evidence="5" id="KW-0804">Transcription</keyword>